<comment type="caution">
    <text evidence="5">The sequence shown here is derived from an EMBL/GenBank/DDBJ whole genome shotgun (WGS) entry which is preliminary data.</text>
</comment>
<dbReference type="InterPro" id="IPR002225">
    <property type="entry name" value="3Beta_OHSteriod_DH/Estase"/>
</dbReference>
<dbReference type="InterPro" id="IPR050481">
    <property type="entry name" value="UDP-glycosyltransf_plant"/>
</dbReference>
<evidence type="ECO:0000259" key="4">
    <source>
        <dbReference type="Pfam" id="PF01073"/>
    </source>
</evidence>
<dbReference type="InterPro" id="IPR036291">
    <property type="entry name" value="NAD(P)-bd_dom_sf"/>
</dbReference>
<accession>A0A834WWN7</accession>
<evidence type="ECO:0000256" key="3">
    <source>
        <dbReference type="ARBA" id="ARBA00022679"/>
    </source>
</evidence>
<keyword evidence="6" id="KW-1185">Reference proteome</keyword>
<keyword evidence="2" id="KW-0328">Glycosyltransferase</keyword>
<dbReference type="AlphaFoldDB" id="A0A834WWN7"/>
<dbReference type="GO" id="GO:0035251">
    <property type="term" value="F:UDP-glucosyltransferase activity"/>
    <property type="evidence" value="ECO:0007669"/>
    <property type="project" value="InterPro"/>
</dbReference>
<dbReference type="GO" id="GO:0016616">
    <property type="term" value="F:oxidoreductase activity, acting on the CH-OH group of donors, NAD or NADP as acceptor"/>
    <property type="evidence" value="ECO:0007669"/>
    <property type="project" value="InterPro"/>
</dbReference>
<evidence type="ECO:0000313" key="5">
    <source>
        <dbReference type="EMBL" id="KAF7833719.1"/>
    </source>
</evidence>
<sequence length="709" mass="79031">MEAPSPPLHIAMYPWIAMGHIIPYLHLSNKLASRGHKVSIFIPKSTLSHLHHLNLHPHLITFIPISLPPLSGLPPHAETTSHVPFSSYPLLMTSMDLTRKHLELLLLNLKPHILLFDFAFWVPDLTRRLNIKSVQFWITNPATTAYLFCPERFQLELTEADLMKPPSGFPCSSIIIHPHEARVLAASRKWEFGSGVLLGDRFSQGLSQSDAIGFKGCREIEGAYVEYLETQFNKPILLSGPLIPNPPTSSLDEKWVSWLGGFKKSSVIYCAFGSESPLQKSQVQELLLGLELTGNPFLAALKPPMGHESIESALPEGFEERVRGRGVVYGGWVQQELILGHPCVGCFVTHCGAGSLTEGLVSECGLVLLPRLGGDHIVNARVMGEKLKVGVEVERGEEDGEFSRESVCKAVRIVMDEGSEVGREVRANHAKLRWMLMSEDLEKDCIDGFCQKLQDLFLLLRGYTVKATVRDPNDPKKVEHLYKLEGAKERLKLIKADLLEEGSFDSAVEGCEGVFHTASPCFNEANDPQIELIDPALKGTLNVLKSCAKSSSVKRVVLTSSSATATCNRRPKSPEIVVDETWFSDIDFSKECKWLAFERGAETFPNLTFGWINVKDVANAHIQAFEISSANGRYLLTESVAHFSDIVKILHQLYPTLQLPQRCANDKPFLPRYQISKEKAKTLGIEFISLEVSLEETVESLKEKKFVHI</sequence>
<feature type="domain" description="3-beta hydroxysteroid dehydrogenase/isomerase" evidence="4">
    <location>
        <begin position="477"/>
        <end position="570"/>
    </location>
</feature>
<comment type="similarity">
    <text evidence="1">Belongs to the UDP-glycosyltransferase family.</text>
</comment>
<dbReference type="OrthoDB" id="2735536at2759"/>
<reference evidence="5" key="1">
    <citation type="submission" date="2020-09" db="EMBL/GenBank/DDBJ databases">
        <title>Genome-Enabled Discovery of Anthraquinone Biosynthesis in Senna tora.</title>
        <authorList>
            <person name="Kang S.-H."/>
            <person name="Pandey R.P."/>
            <person name="Lee C.-M."/>
            <person name="Sim J.-S."/>
            <person name="Jeong J.-T."/>
            <person name="Choi B.-S."/>
            <person name="Jung M."/>
            <person name="Ginzburg D."/>
            <person name="Zhao K."/>
            <person name="Won S.Y."/>
            <person name="Oh T.-J."/>
            <person name="Yu Y."/>
            <person name="Kim N.-H."/>
            <person name="Lee O.R."/>
            <person name="Lee T.-H."/>
            <person name="Bashyal P."/>
            <person name="Kim T.-S."/>
            <person name="Lee W.-H."/>
            <person name="Kawkins C."/>
            <person name="Kim C.-K."/>
            <person name="Kim J.S."/>
            <person name="Ahn B.O."/>
            <person name="Rhee S.Y."/>
            <person name="Sohng J.K."/>
        </authorList>
    </citation>
    <scope>NUCLEOTIDE SEQUENCE</scope>
    <source>
        <tissue evidence="5">Leaf</tissue>
    </source>
</reference>
<gene>
    <name evidence="5" type="ORF">G2W53_016052</name>
</gene>
<organism evidence="5 6">
    <name type="scientific">Senna tora</name>
    <dbReference type="NCBI Taxonomy" id="362788"/>
    <lineage>
        <taxon>Eukaryota</taxon>
        <taxon>Viridiplantae</taxon>
        <taxon>Streptophyta</taxon>
        <taxon>Embryophyta</taxon>
        <taxon>Tracheophyta</taxon>
        <taxon>Spermatophyta</taxon>
        <taxon>Magnoliopsida</taxon>
        <taxon>eudicotyledons</taxon>
        <taxon>Gunneridae</taxon>
        <taxon>Pentapetalae</taxon>
        <taxon>rosids</taxon>
        <taxon>fabids</taxon>
        <taxon>Fabales</taxon>
        <taxon>Fabaceae</taxon>
        <taxon>Caesalpinioideae</taxon>
        <taxon>Cassia clade</taxon>
        <taxon>Senna</taxon>
    </lineage>
</organism>
<dbReference type="PANTHER" id="PTHR48049">
    <property type="entry name" value="GLYCOSYLTRANSFERASE"/>
    <property type="match status" value="1"/>
</dbReference>
<dbReference type="Pfam" id="PF00201">
    <property type="entry name" value="UDPGT"/>
    <property type="match status" value="1"/>
</dbReference>
<dbReference type="PANTHER" id="PTHR48049:SF1">
    <property type="entry name" value="UDP-GLYCOSYLTRANSFERASE SUPERFAMILY PROTEIN"/>
    <property type="match status" value="1"/>
</dbReference>
<dbReference type="Gene3D" id="3.40.50.2000">
    <property type="entry name" value="Glycogen Phosphorylase B"/>
    <property type="match status" value="2"/>
</dbReference>
<evidence type="ECO:0000256" key="1">
    <source>
        <dbReference type="ARBA" id="ARBA00009995"/>
    </source>
</evidence>
<evidence type="ECO:0000313" key="6">
    <source>
        <dbReference type="Proteomes" id="UP000634136"/>
    </source>
</evidence>
<dbReference type="FunFam" id="3.40.50.2000:FF:000087">
    <property type="entry name" value="Glycosyltransferase"/>
    <property type="match status" value="1"/>
</dbReference>
<dbReference type="SUPFAM" id="SSF53756">
    <property type="entry name" value="UDP-Glycosyltransferase/glycogen phosphorylase"/>
    <property type="match status" value="1"/>
</dbReference>
<dbReference type="CDD" id="cd03784">
    <property type="entry name" value="GT1_Gtf-like"/>
    <property type="match status" value="1"/>
</dbReference>
<dbReference type="Pfam" id="PF01073">
    <property type="entry name" value="3Beta_HSD"/>
    <property type="match status" value="1"/>
</dbReference>
<dbReference type="SUPFAM" id="SSF51735">
    <property type="entry name" value="NAD(P)-binding Rossmann-fold domains"/>
    <property type="match status" value="1"/>
</dbReference>
<dbReference type="InterPro" id="IPR002213">
    <property type="entry name" value="UDP_glucos_trans"/>
</dbReference>
<proteinExistence type="inferred from homology"/>
<protein>
    <submittedName>
        <fullName evidence="5">UDP-glycosyltransferase 79B30-like</fullName>
    </submittedName>
</protein>
<name>A0A834WWN7_9FABA</name>
<keyword evidence="3 5" id="KW-0808">Transferase</keyword>
<dbReference type="EMBL" id="JAAIUW010000005">
    <property type="protein sequence ID" value="KAF7833719.1"/>
    <property type="molecule type" value="Genomic_DNA"/>
</dbReference>
<dbReference type="Gene3D" id="3.40.50.720">
    <property type="entry name" value="NAD(P)-binding Rossmann-like Domain"/>
    <property type="match status" value="2"/>
</dbReference>
<dbReference type="FunFam" id="3.40.50.2000:FF:000037">
    <property type="entry name" value="Glycosyltransferase"/>
    <property type="match status" value="1"/>
</dbReference>
<dbReference type="Proteomes" id="UP000634136">
    <property type="component" value="Unassembled WGS sequence"/>
</dbReference>
<dbReference type="GO" id="GO:0006694">
    <property type="term" value="P:steroid biosynthetic process"/>
    <property type="evidence" value="ECO:0007669"/>
    <property type="project" value="InterPro"/>
</dbReference>
<evidence type="ECO:0000256" key="2">
    <source>
        <dbReference type="ARBA" id="ARBA00022676"/>
    </source>
</evidence>